<evidence type="ECO:0000313" key="2">
    <source>
        <dbReference type="Proteomes" id="UP001234202"/>
    </source>
</evidence>
<protein>
    <submittedName>
        <fullName evidence="1">Uncharacterized protein</fullName>
    </submittedName>
</protein>
<dbReference type="Proteomes" id="UP001234202">
    <property type="component" value="Unassembled WGS sequence"/>
</dbReference>
<organism evidence="1 2">
    <name type="scientific">Naganishia onofrii</name>
    <dbReference type="NCBI Taxonomy" id="1851511"/>
    <lineage>
        <taxon>Eukaryota</taxon>
        <taxon>Fungi</taxon>
        <taxon>Dikarya</taxon>
        <taxon>Basidiomycota</taxon>
        <taxon>Agaricomycotina</taxon>
        <taxon>Tremellomycetes</taxon>
        <taxon>Filobasidiales</taxon>
        <taxon>Filobasidiaceae</taxon>
        <taxon>Naganishia</taxon>
    </lineage>
</organism>
<name>A0ACC2XQ70_9TREE</name>
<comment type="caution">
    <text evidence="1">The sequence shown here is derived from an EMBL/GenBank/DDBJ whole genome shotgun (WGS) entry which is preliminary data.</text>
</comment>
<dbReference type="EMBL" id="JASBWV010000006">
    <property type="protein sequence ID" value="KAJ9126173.1"/>
    <property type="molecule type" value="Genomic_DNA"/>
</dbReference>
<evidence type="ECO:0000313" key="1">
    <source>
        <dbReference type="EMBL" id="KAJ9126173.1"/>
    </source>
</evidence>
<accession>A0ACC2XQ70</accession>
<reference evidence="1" key="1">
    <citation type="submission" date="2023-04" db="EMBL/GenBank/DDBJ databases">
        <title>Draft Genome sequencing of Naganishia species isolated from polar environments using Oxford Nanopore Technology.</title>
        <authorList>
            <person name="Leo P."/>
            <person name="Venkateswaran K."/>
        </authorList>
    </citation>
    <scope>NUCLEOTIDE SEQUENCE</scope>
    <source>
        <strain evidence="1">DBVPG 5303</strain>
    </source>
</reference>
<sequence length="309" mass="34326">MPPSLSDAELGQYEILADFELGFAPIRMCKLRSKVTGLRVVVADYKVYETDDLKPIMSFFSVCASAPIGALDLLASRAGADGLSAWTAIDHTAYTISSAGPEGFLNMLPVYLEHILYPTLTDEGFLSEIYHVNGHGEEGGVVFSEMQGIEQTSERVLMRYANRKTNPPGSGYQSVTGGLLKDIRQLTIEQIRDFHEQYYQPWNLCLHVDGNVPLVQLLTVLNEIIDPMIVKHAGGRNKARTSESWQRPWVEPIRSTGPVIEKDVKDIIRFMSDNETFGAAMLVWKGPAIKDHMVKTVSNDHAAVKRSVT</sequence>
<gene>
    <name evidence="1" type="ORF">QFC24_002446</name>
</gene>
<proteinExistence type="predicted"/>
<keyword evidence="2" id="KW-1185">Reference proteome</keyword>